<name>A0A382K2Z7_9ZZZZ</name>
<evidence type="ECO:0000313" key="1">
    <source>
        <dbReference type="EMBL" id="SVC18618.1"/>
    </source>
</evidence>
<feature type="non-terminal residue" evidence="1">
    <location>
        <position position="38"/>
    </location>
</feature>
<sequence length="38" mass="4118">MKKTTSMLMALSMSLGSVAFAENQTPDREGFAPDENPN</sequence>
<accession>A0A382K2Z7</accession>
<gene>
    <name evidence="1" type="ORF">METZ01_LOCUS271472</name>
</gene>
<dbReference type="AlphaFoldDB" id="A0A382K2Z7"/>
<proteinExistence type="predicted"/>
<organism evidence="1">
    <name type="scientific">marine metagenome</name>
    <dbReference type="NCBI Taxonomy" id="408172"/>
    <lineage>
        <taxon>unclassified sequences</taxon>
        <taxon>metagenomes</taxon>
        <taxon>ecological metagenomes</taxon>
    </lineage>
</organism>
<dbReference type="EMBL" id="UINC01077986">
    <property type="protein sequence ID" value="SVC18618.1"/>
    <property type="molecule type" value="Genomic_DNA"/>
</dbReference>
<reference evidence="1" key="1">
    <citation type="submission" date="2018-05" db="EMBL/GenBank/DDBJ databases">
        <authorList>
            <person name="Lanie J.A."/>
            <person name="Ng W.-L."/>
            <person name="Kazmierczak K.M."/>
            <person name="Andrzejewski T.M."/>
            <person name="Davidsen T.M."/>
            <person name="Wayne K.J."/>
            <person name="Tettelin H."/>
            <person name="Glass J.I."/>
            <person name="Rusch D."/>
            <person name="Podicherti R."/>
            <person name="Tsui H.-C.T."/>
            <person name="Winkler M.E."/>
        </authorList>
    </citation>
    <scope>NUCLEOTIDE SEQUENCE</scope>
</reference>
<protein>
    <submittedName>
        <fullName evidence="1">Uncharacterized protein</fullName>
    </submittedName>
</protein>